<dbReference type="Proteomes" id="UP000794436">
    <property type="component" value="Unassembled WGS sequence"/>
</dbReference>
<dbReference type="FunFam" id="3.90.640.10:FF:000003">
    <property type="entry name" value="Molecular chaperone DnaK"/>
    <property type="match status" value="1"/>
</dbReference>
<dbReference type="AlphaFoldDB" id="A0A8K1CC90"/>
<accession>A0A8K1CC90</accession>
<evidence type="ECO:0000256" key="3">
    <source>
        <dbReference type="RuleBase" id="RU003322"/>
    </source>
</evidence>
<dbReference type="SUPFAM" id="SSF53067">
    <property type="entry name" value="Actin-like ATPase domain"/>
    <property type="match status" value="2"/>
</dbReference>
<dbReference type="InterPro" id="IPR029047">
    <property type="entry name" value="HSP70_peptide-bd_sf"/>
</dbReference>
<gene>
    <name evidence="4" type="ORF">Poli38472_000771</name>
</gene>
<evidence type="ECO:0000313" key="4">
    <source>
        <dbReference type="EMBL" id="TMW60729.1"/>
    </source>
</evidence>
<keyword evidence="2 3" id="KW-0067">ATP-binding</keyword>
<dbReference type="PRINTS" id="PR00301">
    <property type="entry name" value="HEATSHOCK70"/>
</dbReference>
<dbReference type="EMBL" id="SPLM01000108">
    <property type="protein sequence ID" value="TMW60729.1"/>
    <property type="molecule type" value="Genomic_DNA"/>
</dbReference>
<dbReference type="InterPro" id="IPR043129">
    <property type="entry name" value="ATPase_NBD"/>
</dbReference>
<dbReference type="GO" id="GO:0005524">
    <property type="term" value="F:ATP binding"/>
    <property type="evidence" value="ECO:0007669"/>
    <property type="project" value="UniProtKB-KW"/>
</dbReference>
<evidence type="ECO:0000313" key="5">
    <source>
        <dbReference type="Proteomes" id="UP000794436"/>
    </source>
</evidence>
<organism evidence="4 5">
    <name type="scientific">Pythium oligandrum</name>
    <name type="common">Mycoparasitic fungus</name>
    <dbReference type="NCBI Taxonomy" id="41045"/>
    <lineage>
        <taxon>Eukaryota</taxon>
        <taxon>Sar</taxon>
        <taxon>Stramenopiles</taxon>
        <taxon>Oomycota</taxon>
        <taxon>Peronosporomycetes</taxon>
        <taxon>Pythiales</taxon>
        <taxon>Pythiaceae</taxon>
        <taxon>Pythium</taxon>
    </lineage>
</organism>
<proteinExistence type="inferred from homology"/>
<evidence type="ECO:0000256" key="1">
    <source>
        <dbReference type="ARBA" id="ARBA00022741"/>
    </source>
</evidence>
<comment type="caution">
    <text evidence="4">The sequence shown here is derived from an EMBL/GenBank/DDBJ whole genome shotgun (WGS) entry which is preliminary data.</text>
</comment>
<sequence length="514" mass="56766">MMMWNVRERAEQQCRRPVLDTVLTVPATFNRTQRQVLRDACLISGMKPRSVLVGSTAAGMAHFIDHDGEIRESLVLVVDFGAGSLDVSLISLQKRSRIEIMAVAGDSELGGDVLTERIVTHFIDDYNRQHGSQIVAEASLGRLRRACELAKKMLSSSDRAAIDVRSLFLGGGNFSGSISRTQFEAACVDCWERFKQPIFRVLDESRVPKEAVDRVLLCGGSAQIPRFRLLLEELFVGKSVEIEAKEDLQARGAAIYAASMAKLQPFNSLTLERVTPLALGLQRIGVRDTVVLLRSNTRLPVSKSQVLFSTPQKDVTYQILEGNVLQQTASVRNVSKEQAHCLGMIRFDLSSVVVPLVVKIEVVFDIDALDSLVVTAMEASSGKVQTIACLGDDTLLPRDSIAQLREELVQRRGFQTPISPNSVSSTQLTNLVEYSAALQRMMSGNSLEITINNEDEKRVLVAKLEGISRWLQSASTSPSAANMETMKRHLQTLRRLHFSMAATCALAHLRETDL</sequence>
<dbReference type="PANTHER" id="PTHR19375">
    <property type="entry name" value="HEAT SHOCK PROTEIN 70KDA"/>
    <property type="match status" value="1"/>
</dbReference>
<protein>
    <recommendedName>
        <fullName evidence="6">Heat shock protein 70</fullName>
    </recommendedName>
</protein>
<dbReference type="SUPFAM" id="SSF100920">
    <property type="entry name" value="Heat shock protein 70kD (HSP70), peptide-binding domain"/>
    <property type="match status" value="1"/>
</dbReference>
<keyword evidence="1 3" id="KW-0547">Nucleotide-binding</keyword>
<evidence type="ECO:0008006" key="6">
    <source>
        <dbReference type="Google" id="ProtNLM"/>
    </source>
</evidence>
<dbReference type="Pfam" id="PF00012">
    <property type="entry name" value="HSP70"/>
    <property type="match status" value="1"/>
</dbReference>
<dbReference type="Gene3D" id="3.90.640.10">
    <property type="entry name" value="Actin, Chain A, domain 4"/>
    <property type="match status" value="1"/>
</dbReference>
<dbReference type="InterPro" id="IPR013126">
    <property type="entry name" value="Hsp_70_fam"/>
</dbReference>
<reference evidence="4" key="1">
    <citation type="submission" date="2019-03" db="EMBL/GenBank/DDBJ databases">
        <title>Long read genome sequence of the mycoparasitic Pythium oligandrum ATCC 38472 isolated from sugarbeet rhizosphere.</title>
        <authorList>
            <person name="Gaulin E."/>
        </authorList>
    </citation>
    <scope>NUCLEOTIDE SEQUENCE</scope>
    <source>
        <strain evidence="4">ATCC 38472_TT</strain>
    </source>
</reference>
<dbReference type="OrthoDB" id="167624at2759"/>
<comment type="similarity">
    <text evidence="3">Belongs to the heat shock protein 70 family.</text>
</comment>
<dbReference type="Gene3D" id="2.60.34.10">
    <property type="entry name" value="Substrate Binding Domain Of DNAk, Chain A, domain 1"/>
    <property type="match status" value="1"/>
</dbReference>
<evidence type="ECO:0000256" key="2">
    <source>
        <dbReference type="ARBA" id="ARBA00022840"/>
    </source>
</evidence>
<dbReference type="GO" id="GO:0140662">
    <property type="term" value="F:ATP-dependent protein folding chaperone"/>
    <property type="evidence" value="ECO:0007669"/>
    <property type="project" value="InterPro"/>
</dbReference>
<name>A0A8K1CC90_PYTOL</name>
<keyword evidence="5" id="KW-1185">Reference proteome</keyword>
<dbReference type="Gene3D" id="3.30.420.40">
    <property type="match status" value="2"/>
</dbReference>